<gene>
    <name evidence="3" type="primary">CUNH2orf50</name>
</gene>
<dbReference type="OrthoDB" id="9972212at2759"/>
<dbReference type="GeneID" id="102742264"/>
<proteinExistence type="predicted"/>
<dbReference type="Proteomes" id="UP000245341">
    <property type="component" value="Unplaced"/>
</dbReference>
<dbReference type="RefSeq" id="XP_006750970.1">
    <property type="nucleotide sequence ID" value="XM_006750907.1"/>
</dbReference>
<dbReference type="Pfam" id="PF14945">
    <property type="entry name" value="LLC1"/>
    <property type="match status" value="1"/>
</dbReference>
<evidence type="ECO:0000313" key="3">
    <source>
        <dbReference type="RefSeq" id="XP_006750970.1"/>
    </source>
</evidence>
<dbReference type="PANTHER" id="PTHR31909">
    <property type="entry name" value="CHROMOSOME 20 ORF85 FAMILY MEMBER"/>
    <property type="match status" value="1"/>
</dbReference>
<feature type="compositionally biased region" description="Polar residues" evidence="1">
    <location>
        <begin position="23"/>
        <end position="32"/>
    </location>
</feature>
<organism evidence="2 3">
    <name type="scientific">Leptonychotes weddellii</name>
    <name type="common">Weddell seal</name>
    <name type="synonym">Otaria weddellii</name>
    <dbReference type="NCBI Taxonomy" id="9713"/>
    <lineage>
        <taxon>Eukaryota</taxon>
        <taxon>Metazoa</taxon>
        <taxon>Chordata</taxon>
        <taxon>Craniata</taxon>
        <taxon>Vertebrata</taxon>
        <taxon>Euteleostomi</taxon>
        <taxon>Mammalia</taxon>
        <taxon>Eutheria</taxon>
        <taxon>Laurasiatheria</taxon>
        <taxon>Carnivora</taxon>
        <taxon>Caniformia</taxon>
        <taxon>Pinnipedia</taxon>
        <taxon>Phocidae</taxon>
        <taxon>Monachinae</taxon>
        <taxon>Lobodontini</taxon>
        <taxon>Leptonychotes</taxon>
    </lineage>
</organism>
<dbReference type="CTD" id="130813"/>
<sequence length="160" mass="17674">MGIHPTPGFRRSTSAGYQLPSTRLSALDSSTARAGPVVGRGLAGNRQTPQAPEAEHLALGTNGVQQDQLWRELLEAERRGQQRWAQHWSFLKDYDPLGNKKEPVQLLENVPLFSDTVPNSTNQVVGSRVDTPLGQTLIGMDFFFVDGVRKKKLEAELQPV</sequence>
<reference evidence="3" key="1">
    <citation type="submission" date="2025-08" db="UniProtKB">
        <authorList>
            <consortium name="RefSeq"/>
        </authorList>
    </citation>
    <scope>IDENTIFICATION</scope>
    <source>
        <tissue evidence="3">Liver</tissue>
    </source>
</reference>
<evidence type="ECO:0000256" key="1">
    <source>
        <dbReference type="SAM" id="MobiDB-lite"/>
    </source>
</evidence>
<keyword evidence="2" id="KW-1185">Reference proteome</keyword>
<name>A0A2U3Z4P0_LEPWE</name>
<evidence type="ECO:0000313" key="2">
    <source>
        <dbReference type="Proteomes" id="UP000245341"/>
    </source>
</evidence>
<accession>A0A2U3Z4P0</accession>
<protein>
    <submittedName>
        <fullName evidence="3">Uncharacterized protein C2orf50 homolog</fullName>
    </submittedName>
</protein>
<dbReference type="AlphaFoldDB" id="A0A2U3Z4P0"/>
<dbReference type="PANTHER" id="PTHR31909:SF2">
    <property type="entry name" value="RIKEN CDNA 2410004P03 GENE"/>
    <property type="match status" value="1"/>
</dbReference>
<dbReference type="KEGG" id="lww:102742264"/>
<feature type="region of interest" description="Disordered" evidence="1">
    <location>
        <begin position="23"/>
        <end position="50"/>
    </location>
</feature>
<dbReference type="InterPro" id="IPR020339">
    <property type="entry name" value="C20orf85-like"/>
</dbReference>